<name>A0A4R3KH89_9FIRM</name>
<evidence type="ECO:0000259" key="1">
    <source>
        <dbReference type="SMART" id="SM00966"/>
    </source>
</evidence>
<dbReference type="Pfam" id="PF04014">
    <property type="entry name" value="MazE_antitoxin"/>
    <property type="match status" value="1"/>
</dbReference>
<dbReference type="OrthoDB" id="9795766at2"/>
<dbReference type="SUPFAM" id="SSF89447">
    <property type="entry name" value="AbrB/MazE/MraZ-like"/>
    <property type="match status" value="1"/>
</dbReference>
<dbReference type="InterPro" id="IPR039052">
    <property type="entry name" value="Antitox_PemI-like"/>
</dbReference>
<comment type="caution">
    <text evidence="2">The sequence shown here is derived from an EMBL/GenBank/DDBJ whole genome shotgun (WGS) entry which is preliminary data.</text>
</comment>
<feature type="domain" description="SpoVT-AbrB" evidence="1">
    <location>
        <begin position="6"/>
        <end position="49"/>
    </location>
</feature>
<dbReference type="EMBL" id="SLZZ01000002">
    <property type="protein sequence ID" value="TCS82389.1"/>
    <property type="molecule type" value="Genomic_DNA"/>
</dbReference>
<dbReference type="SMART" id="SM00966">
    <property type="entry name" value="SpoVT_AbrB"/>
    <property type="match status" value="1"/>
</dbReference>
<dbReference type="RefSeq" id="WP_132378687.1">
    <property type="nucleotide sequence ID" value="NZ_DAISCH010000197.1"/>
</dbReference>
<sequence>MFAQVKKWGNSQGIRISKDILKSAGIHTNDILNIELIDGDIVLRKTFKHKTLEERTEELGKGIGPYDEFEWNEPVGREEWEKI</sequence>
<dbReference type="AlphaFoldDB" id="A0A4R3KH89"/>
<evidence type="ECO:0000313" key="3">
    <source>
        <dbReference type="Proteomes" id="UP000295726"/>
    </source>
</evidence>
<accession>A0A4R3KH89</accession>
<gene>
    <name evidence="2" type="ORF">EDD59_102260</name>
</gene>
<dbReference type="Gene3D" id="2.10.260.10">
    <property type="match status" value="1"/>
</dbReference>
<dbReference type="GO" id="GO:0097351">
    <property type="term" value="F:toxin sequestering activity"/>
    <property type="evidence" value="ECO:0007669"/>
    <property type="project" value="InterPro"/>
</dbReference>
<reference evidence="2 3" key="1">
    <citation type="submission" date="2019-03" db="EMBL/GenBank/DDBJ databases">
        <title>Genomic Encyclopedia of Type Strains, Phase IV (KMG-IV): sequencing the most valuable type-strain genomes for metagenomic binning, comparative biology and taxonomic classification.</title>
        <authorList>
            <person name="Goeker M."/>
        </authorList>
    </citation>
    <scope>NUCLEOTIDE SEQUENCE [LARGE SCALE GENOMIC DNA]</scope>
    <source>
        <strain evidence="2 3">DSM 29489</strain>
    </source>
</reference>
<dbReference type="Proteomes" id="UP000295726">
    <property type="component" value="Unassembled WGS sequence"/>
</dbReference>
<dbReference type="GO" id="GO:0003677">
    <property type="term" value="F:DNA binding"/>
    <property type="evidence" value="ECO:0007669"/>
    <property type="project" value="InterPro"/>
</dbReference>
<protein>
    <submittedName>
        <fullName evidence="2">Antitoxin MazE</fullName>
    </submittedName>
</protein>
<proteinExistence type="predicted"/>
<evidence type="ECO:0000313" key="2">
    <source>
        <dbReference type="EMBL" id="TCS82389.1"/>
    </source>
</evidence>
<organism evidence="2 3">
    <name type="scientific">Muricomes intestini</name>
    <dbReference type="NCBI Taxonomy" id="1796634"/>
    <lineage>
        <taxon>Bacteria</taxon>
        <taxon>Bacillati</taxon>
        <taxon>Bacillota</taxon>
        <taxon>Clostridia</taxon>
        <taxon>Lachnospirales</taxon>
        <taxon>Lachnospiraceae</taxon>
        <taxon>Muricomes</taxon>
    </lineage>
</organism>
<dbReference type="PANTHER" id="PTHR40516">
    <property type="entry name" value="ANTITOXIN CHPS-RELATED"/>
    <property type="match status" value="1"/>
</dbReference>
<dbReference type="PANTHER" id="PTHR40516:SF1">
    <property type="entry name" value="ANTITOXIN CHPS-RELATED"/>
    <property type="match status" value="1"/>
</dbReference>
<keyword evidence="3" id="KW-1185">Reference proteome</keyword>
<dbReference type="InterPro" id="IPR007159">
    <property type="entry name" value="SpoVT-AbrB_dom"/>
</dbReference>
<dbReference type="InterPro" id="IPR037914">
    <property type="entry name" value="SpoVT-AbrB_sf"/>
</dbReference>